<dbReference type="EMBL" id="GBRH01173306">
    <property type="protein sequence ID" value="JAE24590.1"/>
    <property type="molecule type" value="Transcribed_RNA"/>
</dbReference>
<proteinExistence type="predicted"/>
<name>A0A0A9GHN7_ARUDO</name>
<evidence type="ECO:0000313" key="1">
    <source>
        <dbReference type="EMBL" id="JAE24590.1"/>
    </source>
</evidence>
<reference evidence="1" key="2">
    <citation type="journal article" date="2015" name="Data Brief">
        <title>Shoot transcriptome of the giant reed, Arundo donax.</title>
        <authorList>
            <person name="Barrero R.A."/>
            <person name="Guerrero F.D."/>
            <person name="Moolhuijzen P."/>
            <person name="Goolsby J.A."/>
            <person name="Tidwell J."/>
            <person name="Bellgard S.E."/>
            <person name="Bellgard M.I."/>
        </authorList>
    </citation>
    <scope>NUCLEOTIDE SEQUENCE</scope>
    <source>
        <tissue evidence="1">Shoot tissue taken approximately 20 cm above the soil surface</tissue>
    </source>
</reference>
<dbReference type="AlphaFoldDB" id="A0A0A9GHN7"/>
<protein>
    <submittedName>
        <fullName evidence="1">Uncharacterized protein</fullName>
    </submittedName>
</protein>
<organism evidence="1">
    <name type="scientific">Arundo donax</name>
    <name type="common">Giant reed</name>
    <name type="synonym">Donax arundinaceus</name>
    <dbReference type="NCBI Taxonomy" id="35708"/>
    <lineage>
        <taxon>Eukaryota</taxon>
        <taxon>Viridiplantae</taxon>
        <taxon>Streptophyta</taxon>
        <taxon>Embryophyta</taxon>
        <taxon>Tracheophyta</taxon>
        <taxon>Spermatophyta</taxon>
        <taxon>Magnoliopsida</taxon>
        <taxon>Liliopsida</taxon>
        <taxon>Poales</taxon>
        <taxon>Poaceae</taxon>
        <taxon>PACMAD clade</taxon>
        <taxon>Arundinoideae</taxon>
        <taxon>Arundineae</taxon>
        <taxon>Arundo</taxon>
    </lineage>
</organism>
<sequence length="19" mass="2187">MGTCTFSFEGWSLLLCDLY</sequence>
<reference evidence="1" key="1">
    <citation type="submission" date="2014-09" db="EMBL/GenBank/DDBJ databases">
        <authorList>
            <person name="Magalhaes I.L.F."/>
            <person name="Oliveira U."/>
            <person name="Santos F.R."/>
            <person name="Vidigal T.H.D.A."/>
            <person name="Brescovit A.D."/>
            <person name="Santos A.J."/>
        </authorList>
    </citation>
    <scope>NUCLEOTIDE SEQUENCE</scope>
    <source>
        <tissue evidence="1">Shoot tissue taken approximately 20 cm above the soil surface</tissue>
    </source>
</reference>
<accession>A0A0A9GHN7</accession>